<dbReference type="PROSITE" id="PS50893">
    <property type="entry name" value="ABC_TRANSPORTER_2"/>
    <property type="match status" value="2"/>
</dbReference>
<feature type="transmembrane region" description="Helical" evidence="12">
    <location>
        <begin position="517"/>
        <end position="543"/>
    </location>
</feature>
<comment type="subcellular location">
    <subcellularLocation>
        <location evidence="1">Vacuole membrane</location>
        <topology evidence="1">Multi-pass membrane protein</topology>
    </subcellularLocation>
</comment>
<feature type="transmembrane region" description="Helical" evidence="12">
    <location>
        <begin position="1161"/>
        <end position="1181"/>
    </location>
</feature>
<feature type="transmembrane region" description="Helical" evidence="12">
    <location>
        <begin position="481"/>
        <end position="505"/>
    </location>
</feature>
<feature type="transmembrane region" description="Helical" evidence="12">
    <location>
        <begin position="93"/>
        <end position="111"/>
    </location>
</feature>
<dbReference type="GO" id="GO:0016887">
    <property type="term" value="F:ATP hydrolysis activity"/>
    <property type="evidence" value="ECO:0007669"/>
    <property type="project" value="InterPro"/>
</dbReference>
<evidence type="ECO:0000256" key="3">
    <source>
        <dbReference type="ARBA" id="ARBA00022554"/>
    </source>
</evidence>
<dbReference type="SMART" id="SM00382">
    <property type="entry name" value="AAA"/>
    <property type="match status" value="2"/>
</dbReference>
<comment type="function">
    <text evidence="10">Cooperates for the ATP-dependent vacuolar transport of bilirubin and glutathione conjugates.</text>
</comment>
<dbReference type="CDD" id="cd18603">
    <property type="entry name" value="ABC_6TM_MRP1_2_3_6_D2_like"/>
    <property type="match status" value="1"/>
</dbReference>
<evidence type="ECO:0000256" key="12">
    <source>
        <dbReference type="SAM" id="Phobius"/>
    </source>
</evidence>
<dbReference type="Pfam" id="PF24357">
    <property type="entry name" value="TMD0_ABC"/>
    <property type="match status" value="1"/>
</dbReference>
<dbReference type="PROSITE" id="PS50929">
    <property type="entry name" value="ABC_TM1F"/>
    <property type="match status" value="2"/>
</dbReference>
<dbReference type="InterPro" id="IPR011527">
    <property type="entry name" value="ABC1_TM_dom"/>
</dbReference>
<dbReference type="Gene3D" id="1.20.1560.10">
    <property type="entry name" value="ABC transporter type 1, transmembrane domain"/>
    <property type="match status" value="2"/>
</dbReference>
<dbReference type="SUPFAM" id="SSF90123">
    <property type="entry name" value="ABC transporter transmembrane region"/>
    <property type="match status" value="2"/>
</dbReference>
<name>A0A5P8N8S6_9ASCO</name>
<dbReference type="InterPro" id="IPR027417">
    <property type="entry name" value="P-loop_NTPase"/>
</dbReference>
<keyword evidence="5" id="KW-0677">Repeat</keyword>
<dbReference type="GO" id="GO:0042144">
    <property type="term" value="P:vacuole fusion, non-autophagic"/>
    <property type="evidence" value="ECO:0007669"/>
    <property type="project" value="UniProtKB-ARBA"/>
</dbReference>
<feature type="transmembrane region" description="Helical" evidence="12">
    <location>
        <begin position="155"/>
        <end position="174"/>
    </location>
</feature>
<dbReference type="Gene3D" id="3.40.50.300">
    <property type="entry name" value="P-loop containing nucleotide triphosphate hydrolases"/>
    <property type="match status" value="2"/>
</dbReference>
<keyword evidence="9 12" id="KW-0472">Membrane</keyword>
<keyword evidence="6" id="KW-0547">Nucleotide-binding</keyword>
<dbReference type="InterPro" id="IPR003593">
    <property type="entry name" value="AAA+_ATPase"/>
</dbReference>
<dbReference type="CDD" id="cd18579">
    <property type="entry name" value="ABC_6TM_ABCC_D1"/>
    <property type="match status" value="1"/>
</dbReference>
<feature type="domain" description="ABC transporter" evidence="13">
    <location>
        <begin position="1225"/>
        <end position="1466"/>
    </location>
</feature>
<dbReference type="FunFam" id="3.40.50.300:FF:000997">
    <property type="entry name" value="Multidrug resistance-associated protein 1"/>
    <property type="match status" value="1"/>
</dbReference>
<feature type="transmembrane region" description="Helical" evidence="12">
    <location>
        <begin position="1049"/>
        <end position="1069"/>
    </location>
</feature>
<evidence type="ECO:0000256" key="8">
    <source>
        <dbReference type="ARBA" id="ARBA00022989"/>
    </source>
</evidence>
<evidence type="ECO:0000256" key="7">
    <source>
        <dbReference type="ARBA" id="ARBA00022840"/>
    </source>
</evidence>
<dbReference type="CDD" id="cd03244">
    <property type="entry name" value="ABCC_MRP_domain2"/>
    <property type="match status" value="1"/>
</dbReference>
<keyword evidence="7" id="KW-0067">ATP-binding</keyword>
<dbReference type="InterPro" id="IPR036640">
    <property type="entry name" value="ABC1_TM_sf"/>
</dbReference>
<keyword evidence="4 12" id="KW-0812">Transmembrane</keyword>
<dbReference type="PROSITE" id="PS00211">
    <property type="entry name" value="ABC_TRANSPORTER_1"/>
    <property type="match status" value="2"/>
</dbReference>
<feature type="transmembrane region" description="Helical" evidence="12">
    <location>
        <begin position="403"/>
        <end position="419"/>
    </location>
</feature>
<dbReference type="Pfam" id="PF00005">
    <property type="entry name" value="ABC_tran"/>
    <property type="match status" value="2"/>
</dbReference>
<dbReference type="CDD" id="cd03250">
    <property type="entry name" value="ABCC_MRP_domain1"/>
    <property type="match status" value="1"/>
</dbReference>
<dbReference type="PANTHER" id="PTHR24223:SF443">
    <property type="entry name" value="MULTIDRUG-RESISTANCE LIKE PROTEIN 1, ISOFORM I"/>
    <property type="match status" value="1"/>
</dbReference>
<dbReference type="GO" id="GO:0140359">
    <property type="term" value="F:ABC-type transporter activity"/>
    <property type="evidence" value="ECO:0007669"/>
    <property type="project" value="InterPro"/>
</dbReference>
<dbReference type="EMBL" id="MK890704">
    <property type="protein sequence ID" value="QFR37209.1"/>
    <property type="molecule type" value="Genomic_DNA"/>
</dbReference>
<evidence type="ECO:0000256" key="9">
    <source>
        <dbReference type="ARBA" id="ARBA00023136"/>
    </source>
</evidence>
<accession>A0A5P8N8S6</accession>
<feature type="transmembrane region" description="Helical" evidence="12">
    <location>
        <begin position="68"/>
        <end position="87"/>
    </location>
</feature>
<reference evidence="15" key="1">
    <citation type="journal article" date="2019" name="Front. Microbiol.">
        <title>An Overview of Genes From Cyberlindnera americana, a Symbiont Yeast Isolated From the Gut of the Bark Beetle Dendroctonus rhizophagus (Curculionidae: Scolytinae), Involved in the Detoxification Process Using Genome and Transcriptome Data.</title>
        <authorList>
            <person name="Soto-Robles L.V."/>
            <person name="Torres-Banda V."/>
            <person name="Rivera-Orduna F.N."/>
            <person name="Curiel-Quesada E."/>
            <person name="Hidalgo-Lara M.E."/>
            <person name="Zuniga G."/>
        </authorList>
    </citation>
    <scope>NUCLEOTIDE SEQUENCE</scope>
    <source>
        <strain evidence="15">ChDrAdgY46</strain>
    </source>
</reference>
<feature type="transmembrane region" description="Helical" evidence="12">
    <location>
        <begin position="123"/>
        <end position="143"/>
    </location>
</feature>
<dbReference type="InterPro" id="IPR050173">
    <property type="entry name" value="ABC_transporter_C-like"/>
</dbReference>
<proteinExistence type="predicted"/>
<feature type="domain" description="ABC transmembrane type-1" evidence="14">
    <location>
        <begin position="261"/>
        <end position="544"/>
    </location>
</feature>
<dbReference type="InterPro" id="IPR044746">
    <property type="entry name" value="ABCC_6TM_D1"/>
</dbReference>
<evidence type="ECO:0000313" key="15">
    <source>
        <dbReference type="EMBL" id="QFR37209.1"/>
    </source>
</evidence>
<feature type="transmembrane region" description="Helical" evidence="12">
    <location>
        <begin position="1136"/>
        <end position="1155"/>
    </location>
</feature>
<dbReference type="InterPro" id="IPR003439">
    <property type="entry name" value="ABC_transporter-like_ATP-bd"/>
</dbReference>
<dbReference type="FunFam" id="1.20.1560.10:FF:000020">
    <property type="entry name" value="ABC metal ion transporter"/>
    <property type="match status" value="1"/>
</dbReference>
<feature type="region of interest" description="Disordered" evidence="11">
    <location>
        <begin position="827"/>
        <end position="854"/>
    </location>
</feature>
<keyword evidence="8 12" id="KW-1133">Transmembrane helix</keyword>
<feature type="domain" description="ABC transmembrane type-1" evidence="14">
    <location>
        <begin position="910"/>
        <end position="1189"/>
    </location>
</feature>
<dbReference type="InterPro" id="IPR017871">
    <property type="entry name" value="ABC_transporter-like_CS"/>
</dbReference>
<feature type="compositionally biased region" description="Low complexity" evidence="11">
    <location>
        <begin position="827"/>
        <end position="837"/>
    </location>
</feature>
<protein>
    <submittedName>
        <fullName evidence="15">ABC transporter</fullName>
    </submittedName>
</protein>
<keyword evidence="2" id="KW-0813">Transport</keyword>
<dbReference type="FunFam" id="3.40.50.300:FF:000565">
    <property type="entry name" value="ABC bile acid transporter"/>
    <property type="match status" value="1"/>
</dbReference>
<feature type="transmembrane region" description="Helical" evidence="12">
    <location>
        <begin position="296"/>
        <end position="317"/>
    </location>
</feature>
<organism evidence="15">
    <name type="scientific">Cyberlindnera americana</name>
    <dbReference type="NCBI Taxonomy" id="36016"/>
    <lineage>
        <taxon>Eukaryota</taxon>
        <taxon>Fungi</taxon>
        <taxon>Dikarya</taxon>
        <taxon>Ascomycota</taxon>
        <taxon>Saccharomycotina</taxon>
        <taxon>Saccharomycetes</taxon>
        <taxon>Phaffomycetales</taxon>
        <taxon>Phaffomycetaceae</taxon>
        <taxon>Cyberlindnera</taxon>
    </lineage>
</organism>
<dbReference type="InterPro" id="IPR056227">
    <property type="entry name" value="TMD0_ABC"/>
</dbReference>
<evidence type="ECO:0000256" key="6">
    <source>
        <dbReference type="ARBA" id="ARBA00022741"/>
    </source>
</evidence>
<evidence type="ECO:0000259" key="14">
    <source>
        <dbReference type="PROSITE" id="PS50929"/>
    </source>
</evidence>
<dbReference type="SUPFAM" id="SSF52540">
    <property type="entry name" value="P-loop containing nucleoside triphosphate hydrolases"/>
    <property type="match status" value="2"/>
</dbReference>
<dbReference type="GO" id="GO:0000329">
    <property type="term" value="C:fungal-type vacuole membrane"/>
    <property type="evidence" value="ECO:0007669"/>
    <property type="project" value="UniProtKB-ARBA"/>
</dbReference>
<evidence type="ECO:0000259" key="13">
    <source>
        <dbReference type="PROSITE" id="PS50893"/>
    </source>
</evidence>
<feature type="transmembrane region" description="Helical" evidence="12">
    <location>
        <begin position="946"/>
        <end position="970"/>
    </location>
</feature>
<keyword evidence="3" id="KW-0926">Vacuole</keyword>
<dbReference type="PANTHER" id="PTHR24223">
    <property type="entry name" value="ATP-BINDING CASSETTE SUB-FAMILY C"/>
    <property type="match status" value="1"/>
</dbReference>
<evidence type="ECO:0000256" key="10">
    <source>
        <dbReference type="ARBA" id="ARBA00053425"/>
    </source>
</evidence>
<dbReference type="FunFam" id="1.20.1560.10:FF:000013">
    <property type="entry name" value="ABC transporter C family member 2"/>
    <property type="match status" value="1"/>
</dbReference>
<gene>
    <name evidence="15" type="ORF">g1760</name>
</gene>
<evidence type="ECO:0000256" key="5">
    <source>
        <dbReference type="ARBA" id="ARBA00022737"/>
    </source>
</evidence>
<dbReference type="Pfam" id="PF00664">
    <property type="entry name" value="ABC_membrane"/>
    <property type="match status" value="2"/>
</dbReference>
<sequence length="1476" mass="165042">MEFQTSLNITEMCPFGSTFVVPGENAINPCLFQVLIAVVPVILYLFGTIQLVQLLTKSAYGKIKFSKLSKSSIWTLFSVFIQVIVLFDTSKQYFFLNSVALLLIALPIAYLDSFKSPFASGSLLFYFLFSFLILASSIVQSLLTNYPIAQNDIRLYLGAINSLNILTTLAAYYTPVLEVTKHFLEVDQVQANALSRITLVWMNELLLKGYRNQSVQESDIPIPPASLDPKSGYEAVQKIWVAQGGKSILYPIVRVFGPTLLVAVFFSVVSDIVGYLEPQILRLLIRYFNKGEEAKQIVGFLLAGALFIVCLTQVVLFNKYFLTIYEALLGTKGAMLSMIYQKALTLSPEAKKERTTGDIVNLMSVDVQRVQDLTNQFRTLISVPVNIIMCLVSLYALLGYATFYGILVMVILIPINTYLSKKLRSLYSTQMRYKDERTQTTSELLLGMKSIKLYAIEGAMLERLSHVRNDKELRNFRKINAINAFFSLMWYCVPCFVSCTVFFVFTYFGDKPLTPEIAFPALALLDLLSEPIYAIPTLLTAMIETHVSFSRIYQFLNSQELDPDLLHHFDQVETMGKLSVKAENCGFMWETEKNTQRENYDEETTTETSKVALVVENFEAHKGKLTCIVGRVGSGKSTFLQALLGHLPAKGLNGKKPSIDIYGSIAYCSQVPWIMNTTLKENILFGHKLDEEFYHRTLEACQLLPDIDMLPDGDDTHVGEKGISLSGGQKARLSLARAVYARGSVYLLDDILSAVDSHVGKNIIEQVINGLLATKTIILATNSIPVLASAENIVLLESGRIVETGKYSDIITTDSKLSKLIAEFGASSSSDQSSSDESSIDLDYEKPDLTRRPTNTTLRRASMASFKQVGLYENNKSKRTKQIAEKSAVGSVDFRVYKEYARACGYGRIVVILLLMLATQIFAISANYWLKHWSESNEKSHKNDNVLLYVGVYAFFGIGAGLLTFIRSIVMWLHCVMRGSAALHDRMALSVVRSPMSFFETTPIGRIMNRFSSDVNKVDEILPRAFAVFFQSIVQTAVTLGAIGLSMPFFLIIVTALSIVYAYYQQFYIATSRDLKRIVNVTRSPVFSHLQETLTGFGTILAYGQESRFRFIHFDNTARNMRALYMFRSIGRWLDVRLQFLAALIVFSTAAIAVSKRMSGGLAGLLITYALQATASLAVIVRMTVDVETNIVSAERLLDYCDLPPEAPEITDVRPPANWPAEGAVKFDHYSTRYRENLDLVLNDISFEVKPSEKVGIVGRTGAGKSTLSLAIFRMIEPTSGRIFIDGVDTSKLGLHDLRSSLAIIPQDSQAFEGTIRQNLDPLQRHTDEELWRVLELSHLKPFVQSMVDNEEEGPMGLDSKVSEGGSNMSVGQRQLLCLARALLNKSKVLILDEATASVDVETDRIVQETIRSEFKDRTILTIAHRIDTVMDSDKILCLEFGKVKEFDSPENLLKNKDGLFYNLCIQGGYIDAEEK</sequence>
<evidence type="ECO:0000256" key="11">
    <source>
        <dbReference type="SAM" id="MobiDB-lite"/>
    </source>
</evidence>
<feature type="domain" description="ABC transporter" evidence="13">
    <location>
        <begin position="595"/>
        <end position="823"/>
    </location>
</feature>
<feature type="transmembrane region" description="Helical" evidence="12">
    <location>
        <begin position="31"/>
        <end position="56"/>
    </location>
</feature>
<feature type="transmembrane region" description="Helical" evidence="12">
    <location>
        <begin position="905"/>
        <end position="926"/>
    </location>
</feature>
<evidence type="ECO:0000256" key="2">
    <source>
        <dbReference type="ARBA" id="ARBA00022448"/>
    </source>
</evidence>
<feature type="transmembrane region" description="Helical" evidence="12">
    <location>
        <begin position="255"/>
        <end position="276"/>
    </location>
</feature>
<dbReference type="GO" id="GO:0005524">
    <property type="term" value="F:ATP binding"/>
    <property type="evidence" value="ECO:0007669"/>
    <property type="project" value="UniProtKB-KW"/>
</dbReference>
<evidence type="ECO:0000256" key="4">
    <source>
        <dbReference type="ARBA" id="ARBA00022692"/>
    </source>
</evidence>
<evidence type="ECO:0000256" key="1">
    <source>
        <dbReference type="ARBA" id="ARBA00004128"/>
    </source>
</evidence>